<dbReference type="Pfam" id="PF00975">
    <property type="entry name" value="Thioesterase"/>
    <property type="match status" value="1"/>
</dbReference>
<name>A0AAE3YNE3_9ACTN</name>
<dbReference type="AlphaFoldDB" id="A0AAE3YNE3"/>
<evidence type="ECO:0000259" key="2">
    <source>
        <dbReference type="Pfam" id="PF00975"/>
    </source>
</evidence>
<dbReference type="RefSeq" id="WP_310366719.1">
    <property type="nucleotide sequence ID" value="NZ_JAVDYB010000001.1"/>
</dbReference>
<accession>A0AAE3YNE3</accession>
<dbReference type="InterPro" id="IPR012223">
    <property type="entry name" value="TEII"/>
</dbReference>
<proteinExistence type="inferred from homology"/>
<dbReference type="PANTHER" id="PTHR11487:SF0">
    <property type="entry name" value="S-ACYL FATTY ACID SYNTHASE THIOESTERASE, MEDIUM CHAIN"/>
    <property type="match status" value="1"/>
</dbReference>
<gene>
    <name evidence="3" type="ORF">J2S41_002359</name>
</gene>
<evidence type="ECO:0000313" key="3">
    <source>
        <dbReference type="EMBL" id="MDR7275581.1"/>
    </source>
</evidence>
<organism evidence="3 4">
    <name type="scientific">Catenuloplanes atrovinosus</name>
    <dbReference type="NCBI Taxonomy" id="137266"/>
    <lineage>
        <taxon>Bacteria</taxon>
        <taxon>Bacillati</taxon>
        <taxon>Actinomycetota</taxon>
        <taxon>Actinomycetes</taxon>
        <taxon>Micromonosporales</taxon>
        <taxon>Micromonosporaceae</taxon>
        <taxon>Catenuloplanes</taxon>
    </lineage>
</organism>
<keyword evidence="4" id="KW-1185">Reference proteome</keyword>
<dbReference type="InterPro" id="IPR029058">
    <property type="entry name" value="AB_hydrolase_fold"/>
</dbReference>
<evidence type="ECO:0000256" key="1">
    <source>
        <dbReference type="ARBA" id="ARBA00007169"/>
    </source>
</evidence>
<dbReference type="PANTHER" id="PTHR11487">
    <property type="entry name" value="THIOESTERASE"/>
    <property type="match status" value="1"/>
</dbReference>
<dbReference type="Gene3D" id="3.40.50.1820">
    <property type="entry name" value="alpha/beta hydrolase"/>
    <property type="match status" value="1"/>
</dbReference>
<dbReference type="EMBL" id="JAVDYB010000001">
    <property type="protein sequence ID" value="MDR7275581.1"/>
    <property type="molecule type" value="Genomic_DNA"/>
</dbReference>
<reference evidence="3" key="1">
    <citation type="submission" date="2023-07" db="EMBL/GenBank/DDBJ databases">
        <title>Sequencing the genomes of 1000 actinobacteria strains.</title>
        <authorList>
            <person name="Klenk H.-P."/>
        </authorList>
    </citation>
    <scope>NUCLEOTIDE SEQUENCE</scope>
    <source>
        <strain evidence="3">DSM 44707</strain>
    </source>
</reference>
<dbReference type="SUPFAM" id="SSF53474">
    <property type="entry name" value="alpha/beta-Hydrolases"/>
    <property type="match status" value="1"/>
</dbReference>
<protein>
    <submittedName>
        <fullName evidence="3">Surfactin synthase thioesterase subunit</fullName>
    </submittedName>
</protein>
<evidence type="ECO:0000313" key="4">
    <source>
        <dbReference type="Proteomes" id="UP001183643"/>
    </source>
</evidence>
<dbReference type="GO" id="GO:0008610">
    <property type="term" value="P:lipid biosynthetic process"/>
    <property type="evidence" value="ECO:0007669"/>
    <property type="project" value="TreeGrafter"/>
</dbReference>
<comment type="caution">
    <text evidence="3">The sequence shown here is derived from an EMBL/GenBank/DDBJ whole genome shotgun (WGS) entry which is preliminary data.</text>
</comment>
<comment type="similarity">
    <text evidence="1">Belongs to the thioesterase family.</text>
</comment>
<dbReference type="Proteomes" id="UP001183643">
    <property type="component" value="Unassembled WGS sequence"/>
</dbReference>
<dbReference type="InterPro" id="IPR001031">
    <property type="entry name" value="Thioesterase"/>
</dbReference>
<sequence>MTTGPYVPVVGEGEVSLVCFPWAGAGARPFRLWRPVLPDGLAMSVARLGGREDRVADAPPTEWSAVVSELVDALDVTGPFVFFGHCLGALLAYEVVLERRRRGLALPAALLVVGDAPSISGGPPVTDVAAAARASGAMDSRILDNADVFALFEPVLRADFHLATTYRRGDDPALPMPIDAFVASARPEERAGLDGWAAETAERFRVIMIESESLYPSGAWTSFGAAVAASATAALTRADRSGL</sequence>
<feature type="domain" description="Thioesterase" evidence="2">
    <location>
        <begin position="17"/>
        <end position="217"/>
    </location>
</feature>